<dbReference type="Pfam" id="PF01694">
    <property type="entry name" value="Rhomboid"/>
    <property type="match status" value="1"/>
</dbReference>
<keyword evidence="4 7" id="KW-0812">Transmembrane</keyword>
<keyword evidence="2" id="KW-1003">Cell membrane</keyword>
<evidence type="ECO:0000256" key="4">
    <source>
        <dbReference type="ARBA" id="ARBA00022692"/>
    </source>
</evidence>
<dbReference type="PANTHER" id="PTHR43066">
    <property type="entry name" value="RHOMBOID-RELATED PROTEIN"/>
    <property type="match status" value="1"/>
</dbReference>
<dbReference type="PANTHER" id="PTHR43066:SF26">
    <property type="entry name" value="RHOMBOID PROTEASE GLPG"/>
    <property type="match status" value="1"/>
</dbReference>
<keyword evidence="5 7" id="KW-1133">Transmembrane helix</keyword>
<evidence type="ECO:0000256" key="2">
    <source>
        <dbReference type="ARBA" id="ARBA00022475"/>
    </source>
</evidence>
<feature type="transmembrane region" description="Helical" evidence="7">
    <location>
        <begin position="149"/>
        <end position="170"/>
    </location>
</feature>
<feature type="transmembrane region" description="Helical" evidence="7">
    <location>
        <begin position="125"/>
        <end position="143"/>
    </location>
</feature>
<dbReference type="InterPro" id="IPR022764">
    <property type="entry name" value="Peptidase_S54_rhomboid_dom"/>
</dbReference>
<dbReference type="GO" id="GO:0016020">
    <property type="term" value="C:membrane"/>
    <property type="evidence" value="ECO:0007669"/>
    <property type="project" value="UniProtKB-SubCell"/>
</dbReference>
<keyword evidence="6 7" id="KW-0472">Membrane</keyword>
<accession>A0AA48M2J1</accession>
<evidence type="ECO:0000256" key="1">
    <source>
        <dbReference type="ARBA" id="ARBA00004141"/>
    </source>
</evidence>
<feature type="domain" description="Peptidase S54 rhomboid" evidence="8">
    <location>
        <begin position="86"/>
        <end position="243"/>
    </location>
</feature>
<sequence length="254" mass="26855">MRDREKLLNLPEIVTALLGVMAAIQLFMSIGPKPLVVPLFETFAFIPLRLSYLLAPAHVLDALGGSAGGAPGEEVAALFGEAPTVWLTPLTYTFLHGGWTHLAINALTFAAFGAPVARRLGSSRFLLFFLSCAFAGAMTHLALHPLDPTPVVGASAAISGTMAAIVRFAFTPGARLGEYGAIDGREARTASLSQLGGNKQAVFFLIVWLGANFLFGAFPQAAGSSDPIAWEAHLGGFLFGLLTFGAFDHWARRV</sequence>
<dbReference type="GO" id="GO:0004252">
    <property type="term" value="F:serine-type endopeptidase activity"/>
    <property type="evidence" value="ECO:0007669"/>
    <property type="project" value="InterPro"/>
</dbReference>
<keyword evidence="3" id="KW-0997">Cell inner membrane</keyword>
<reference evidence="9" key="1">
    <citation type="submission" date="2023-07" db="EMBL/GenBank/DDBJ databases">
        <authorList>
            <person name="Pelsma A.J. K."/>
        </authorList>
    </citation>
    <scope>NUCLEOTIDE SEQUENCE</scope>
</reference>
<gene>
    <name evidence="9" type="ORF">AMST5_01400</name>
</gene>
<feature type="transmembrane region" description="Helical" evidence="7">
    <location>
        <begin position="7"/>
        <end position="28"/>
    </location>
</feature>
<proteinExistence type="predicted"/>
<dbReference type="AlphaFoldDB" id="A0AA48M2J1"/>
<dbReference type="Gene3D" id="1.20.1540.10">
    <property type="entry name" value="Rhomboid-like"/>
    <property type="match status" value="1"/>
</dbReference>
<evidence type="ECO:0000256" key="7">
    <source>
        <dbReference type="SAM" id="Phobius"/>
    </source>
</evidence>
<dbReference type="SUPFAM" id="SSF144091">
    <property type="entry name" value="Rhomboid-like"/>
    <property type="match status" value="1"/>
</dbReference>
<name>A0AA48M2J1_9ZZZZ</name>
<comment type="subcellular location">
    <subcellularLocation>
        <location evidence="1">Membrane</location>
        <topology evidence="1">Multi-pass membrane protein</topology>
    </subcellularLocation>
</comment>
<organism evidence="9">
    <name type="scientific">freshwater sediment metagenome</name>
    <dbReference type="NCBI Taxonomy" id="556182"/>
    <lineage>
        <taxon>unclassified sequences</taxon>
        <taxon>metagenomes</taxon>
        <taxon>ecological metagenomes</taxon>
    </lineage>
</organism>
<feature type="transmembrane region" description="Helical" evidence="7">
    <location>
        <begin position="94"/>
        <end position="113"/>
    </location>
</feature>
<feature type="transmembrane region" description="Helical" evidence="7">
    <location>
        <begin position="201"/>
        <end position="222"/>
    </location>
</feature>
<evidence type="ECO:0000256" key="5">
    <source>
        <dbReference type="ARBA" id="ARBA00022989"/>
    </source>
</evidence>
<dbReference type="EMBL" id="OY288114">
    <property type="protein sequence ID" value="CAJ0861511.1"/>
    <property type="molecule type" value="Genomic_DNA"/>
</dbReference>
<evidence type="ECO:0000256" key="3">
    <source>
        <dbReference type="ARBA" id="ARBA00022519"/>
    </source>
</evidence>
<feature type="transmembrane region" description="Helical" evidence="7">
    <location>
        <begin position="228"/>
        <end position="247"/>
    </location>
</feature>
<protein>
    <recommendedName>
        <fullName evidence="8">Peptidase S54 rhomboid domain-containing protein</fullName>
    </recommendedName>
</protein>
<evidence type="ECO:0000259" key="8">
    <source>
        <dbReference type="Pfam" id="PF01694"/>
    </source>
</evidence>
<evidence type="ECO:0000313" key="9">
    <source>
        <dbReference type="EMBL" id="CAJ0861511.1"/>
    </source>
</evidence>
<dbReference type="InterPro" id="IPR035952">
    <property type="entry name" value="Rhomboid-like_sf"/>
</dbReference>
<evidence type="ECO:0000256" key="6">
    <source>
        <dbReference type="ARBA" id="ARBA00023136"/>
    </source>
</evidence>